<evidence type="ECO:0000256" key="2">
    <source>
        <dbReference type="ARBA" id="ARBA00022576"/>
    </source>
</evidence>
<dbReference type="GO" id="GO:0004400">
    <property type="term" value="F:histidinol-phosphate transaminase activity"/>
    <property type="evidence" value="ECO:0007669"/>
    <property type="project" value="UniProtKB-EC"/>
</dbReference>
<dbReference type="EC" id="2.6.1.9" evidence="6"/>
<gene>
    <name evidence="6" type="primary">hisC2</name>
    <name evidence="6" type="ORF">NCTC1659_00639</name>
</gene>
<dbReference type="STRING" id="733.B0186_10340"/>
<dbReference type="InterPro" id="IPR015424">
    <property type="entry name" value="PyrdxlP-dep_Trfase"/>
</dbReference>
<dbReference type="InterPro" id="IPR015422">
    <property type="entry name" value="PyrdxlP-dep_Trfase_small"/>
</dbReference>
<dbReference type="InterPro" id="IPR050106">
    <property type="entry name" value="HistidinolP_aminotransfase"/>
</dbReference>
<keyword evidence="7" id="KW-1185">Reference proteome</keyword>
<organism evidence="6 7">
    <name type="scientific">Canicola haemoglobinophilus</name>
    <dbReference type="NCBI Taxonomy" id="733"/>
    <lineage>
        <taxon>Bacteria</taxon>
        <taxon>Pseudomonadati</taxon>
        <taxon>Pseudomonadota</taxon>
        <taxon>Gammaproteobacteria</taxon>
        <taxon>Pasteurellales</taxon>
        <taxon>Pasteurellaceae</taxon>
        <taxon>Canicola</taxon>
    </lineage>
</organism>
<feature type="domain" description="Aminotransferase class I/classII large" evidence="5">
    <location>
        <begin position="40"/>
        <end position="370"/>
    </location>
</feature>
<comment type="similarity">
    <text evidence="1">Belongs to the class-II pyridoxal-phosphate-dependent aminotransferase family. Histidinol-phosphate aminotransferase subfamily.</text>
</comment>
<dbReference type="Gene3D" id="3.90.1150.10">
    <property type="entry name" value="Aspartate Aminotransferase, domain 1"/>
    <property type="match status" value="1"/>
</dbReference>
<evidence type="ECO:0000256" key="4">
    <source>
        <dbReference type="ARBA" id="ARBA00022898"/>
    </source>
</evidence>
<dbReference type="RefSeq" id="WP_078219286.1">
    <property type="nucleotide sequence ID" value="NZ_MUXZ01000042.1"/>
</dbReference>
<evidence type="ECO:0000256" key="1">
    <source>
        <dbReference type="ARBA" id="ARBA00007970"/>
    </source>
</evidence>
<dbReference type="PANTHER" id="PTHR43643:SF3">
    <property type="entry name" value="HISTIDINOL-PHOSPHATE AMINOTRANSFERASE"/>
    <property type="match status" value="1"/>
</dbReference>
<keyword evidence="3 6" id="KW-0808">Transferase</keyword>
<evidence type="ECO:0000259" key="5">
    <source>
        <dbReference type="Pfam" id="PF00155"/>
    </source>
</evidence>
<reference evidence="6 7" key="1">
    <citation type="submission" date="2018-06" db="EMBL/GenBank/DDBJ databases">
        <authorList>
            <consortium name="Pathogen Informatics"/>
            <person name="Doyle S."/>
        </authorList>
    </citation>
    <scope>NUCLEOTIDE SEQUENCE [LARGE SCALE GENOMIC DNA]</scope>
    <source>
        <strain evidence="6 7">NCTC1659</strain>
    </source>
</reference>
<dbReference type="Pfam" id="PF00155">
    <property type="entry name" value="Aminotran_1_2"/>
    <property type="match status" value="1"/>
</dbReference>
<dbReference type="Gene3D" id="3.40.640.10">
    <property type="entry name" value="Type I PLP-dependent aspartate aminotransferase-like (Major domain)"/>
    <property type="match status" value="1"/>
</dbReference>
<protein>
    <submittedName>
        <fullName evidence="6">Histidinol-phosphate aminotransferase 2</fullName>
        <ecNumber evidence="6">2.6.1.9</ecNumber>
    </submittedName>
</protein>
<dbReference type="GO" id="GO:0030170">
    <property type="term" value="F:pyridoxal phosphate binding"/>
    <property type="evidence" value="ECO:0007669"/>
    <property type="project" value="InterPro"/>
</dbReference>
<dbReference type="EMBL" id="UGHF01000001">
    <property type="protein sequence ID" value="STO59390.1"/>
    <property type="molecule type" value="Genomic_DNA"/>
</dbReference>
<dbReference type="Proteomes" id="UP000254329">
    <property type="component" value="Unassembled WGS sequence"/>
</dbReference>
<dbReference type="CDD" id="cd00609">
    <property type="entry name" value="AAT_like"/>
    <property type="match status" value="1"/>
</dbReference>
<evidence type="ECO:0000313" key="7">
    <source>
        <dbReference type="Proteomes" id="UP000254329"/>
    </source>
</evidence>
<dbReference type="AlphaFoldDB" id="A0A1V4AYV5"/>
<sequence length="381" mass="42371">MQRRQLFQLAGGAVISTALFSFANKIEATGIKNNVLSTPLKLNFNENSLGMSPKAKQAIIDRLDIGFRYPDDQREELISLIAKSFSLNKEQVSLGNGSSENIQAIIQALVAQAQKSAVPIQVVVPDPTFNYAEIYAESIGVSVVKVPVMDDFAFDIDKLKQAAESFKGNTIFYLCNPNNPTAMITPATDLFSWIKNAPKNHFFILDEAYAEFVQNPQFKSGVELIKQGQTNVAVVRTFSKLYGLAGYRIGYLLGVPEIVKLAESYMSFDNTNLAGAVAAIASLNDPKFAQLSLASIEASRQIVQKALTELGLKFVQSNGNFIFHQIKGDVKTYQQRMKEYDVYVGRAFPPIESWNRLTLGTPEEMQHFITILKLFREKGWV</sequence>
<dbReference type="InterPro" id="IPR004839">
    <property type="entry name" value="Aminotransferase_I/II_large"/>
</dbReference>
<dbReference type="PANTHER" id="PTHR43643">
    <property type="entry name" value="HISTIDINOL-PHOSPHATE AMINOTRANSFERASE 2"/>
    <property type="match status" value="1"/>
</dbReference>
<evidence type="ECO:0000256" key="3">
    <source>
        <dbReference type="ARBA" id="ARBA00022679"/>
    </source>
</evidence>
<keyword evidence="2 6" id="KW-0032">Aminotransferase</keyword>
<accession>A0A1V4AYV5</accession>
<dbReference type="SUPFAM" id="SSF53383">
    <property type="entry name" value="PLP-dependent transferases"/>
    <property type="match status" value="1"/>
</dbReference>
<name>A0A1V4AYV5_9PAST</name>
<evidence type="ECO:0000313" key="6">
    <source>
        <dbReference type="EMBL" id="STO59390.1"/>
    </source>
</evidence>
<proteinExistence type="inferred from homology"/>
<dbReference type="InterPro" id="IPR015421">
    <property type="entry name" value="PyrdxlP-dep_Trfase_major"/>
</dbReference>
<keyword evidence="4" id="KW-0663">Pyridoxal phosphate</keyword>